<evidence type="ECO:0000313" key="3">
    <source>
        <dbReference type="Proteomes" id="UP000784294"/>
    </source>
</evidence>
<dbReference type="AlphaFoldDB" id="A0A448X6R5"/>
<evidence type="ECO:0000313" key="2">
    <source>
        <dbReference type="EMBL" id="VEL29538.1"/>
    </source>
</evidence>
<keyword evidence="3" id="KW-1185">Reference proteome</keyword>
<reference evidence="2" key="1">
    <citation type="submission" date="2018-11" db="EMBL/GenBank/DDBJ databases">
        <authorList>
            <consortium name="Pathogen Informatics"/>
        </authorList>
    </citation>
    <scope>NUCLEOTIDE SEQUENCE</scope>
</reference>
<accession>A0A448X6R5</accession>
<comment type="caution">
    <text evidence="2">The sequence shown here is derived from an EMBL/GenBank/DDBJ whole genome shotgun (WGS) entry which is preliminary data.</text>
</comment>
<dbReference type="Proteomes" id="UP000784294">
    <property type="component" value="Unassembled WGS sequence"/>
</dbReference>
<dbReference type="EMBL" id="CAAALY010104093">
    <property type="protein sequence ID" value="VEL29538.1"/>
    <property type="molecule type" value="Genomic_DNA"/>
</dbReference>
<feature type="compositionally biased region" description="Polar residues" evidence="1">
    <location>
        <begin position="20"/>
        <end position="29"/>
    </location>
</feature>
<sequence>MVATGGLIAGPDTPLAHATGSGSESIQSARSFQPHAGRFFLICTCTESSPSTVSSPQLAPPPCRPSVHVVRLRPATRLSSSLHLPRQIDFAAKSPPPATQNRAFTEPANALTTRSGGPFGPAPVWPTLSLPAPSQAVARRDSDCPSRGGVFTPRAGGQETRMEPASRQATATNW</sequence>
<name>A0A448X6R5_9PLAT</name>
<feature type="region of interest" description="Disordered" evidence="1">
    <location>
        <begin position="1"/>
        <end position="29"/>
    </location>
</feature>
<evidence type="ECO:0000256" key="1">
    <source>
        <dbReference type="SAM" id="MobiDB-lite"/>
    </source>
</evidence>
<feature type="region of interest" description="Disordered" evidence="1">
    <location>
        <begin position="135"/>
        <end position="174"/>
    </location>
</feature>
<gene>
    <name evidence="2" type="ORF">PXEA_LOCUS22978</name>
</gene>
<organism evidence="2 3">
    <name type="scientific">Protopolystoma xenopodis</name>
    <dbReference type="NCBI Taxonomy" id="117903"/>
    <lineage>
        <taxon>Eukaryota</taxon>
        <taxon>Metazoa</taxon>
        <taxon>Spiralia</taxon>
        <taxon>Lophotrochozoa</taxon>
        <taxon>Platyhelminthes</taxon>
        <taxon>Monogenea</taxon>
        <taxon>Polyopisthocotylea</taxon>
        <taxon>Polystomatidea</taxon>
        <taxon>Polystomatidae</taxon>
        <taxon>Protopolystoma</taxon>
    </lineage>
</organism>
<protein>
    <submittedName>
        <fullName evidence="2">Uncharacterized protein</fullName>
    </submittedName>
</protein>
<proteinExistence type="predicted"/>